<name>A0A5C1QGC3_9SPIO</name>
<evidence type="ECO:0000313" key="1">
    <source>
        <dbReference type="EMBL" id="QEN07125.1"/>
    </source>
</evidence>
<dbReference type="Proteomes" id="UP000324209">
    <property type="component" value="Chromosome"/>
</dbReference>
<dbReference type="EMBL" id="CP036150">
    <property type="protein sequence ID" value="QEN07125.1"/>
    <property type="molecule type" value="Genomic_DNA"/>
</dbReference>
<sequence>MILLSANPLKSQLNSVMVEEQRISRKIIRQERIIQKWLKEASVLAEKAAPELSDLASMRRKSAALRIKGSESLRSGMAVLAKERQNSKGHIRFKSNNKETAPRLIDIKL</sequence>
<gene>
    <name evidence="1" type="ORF">EXM22_03655</name>
</gene>
<protein>
    <submittedName>
        <fullName evidence="1">Uncharacterized protein</fullName>
    </submittedName>
</protein>
<dbReference type="AlphaFoldDB" id="A0A5C1QGC3"/>
<evidence type="ECO:0000313" key="2">
    <source>
        <dbReference type="Proteomes" id="UP000324209"/>
    </source>
</evidence>
<accession>A0A5C1QGC3</accession>
<reference evidence="1 2" key="1">
    <citation type="submission" date="2019-02" db="EMBL/GenBank/DDBJ databases">
        <title>Complete Genome Sequence and Methylome Analysis of free living Spirochaetas.</title>
        <authorList>
            <person name="Fomenkov A."/>
            <person name="Dubinina G."/>
            <person name="Leshcheva N."/>
            <person name="Mikheeva N."/>
            <person name="Grabovich M."/>
            <person name="Vincze T."/>
            <person name="Roberts R.J."/>
        </authorList>
    </citation>
    <scope>NUCLEOTIDE SEQUENCE [LARGE SCALE GENOMIC DNA]</scope>
    <source>
        <strain evidence="1 2">K2</strain>
    </source>
</reference>
<organism evidence="1 2">
    <name type="scientific">Oceanispirochaeta crateris</name>
    <dbReference type="NCBI Taxonomy" id="2518645"/>
    <lineage>
        <taxon>Bacteria</taxon>
        <taxon>Pseudomonadati</taxon>
        <taxon>Spirochaetota</taxon>
        <taxon>Spirochaetia</taxon>
        <taxon>Spirochaetales</taxon>
        <taxon>Spirochaetaceae</taxon>
        <taxon>Oceanispirochaeta</taxon>
    </lineage>
</organism>
<keyword evidence="2" id="KW-1185">Reference proteome</keyword>
<dbReference type="KEGG" id="ock:EXM22_03655"/>
<proteinExistence type="predicted"/>
<dbReference type="RefSeq" id="WP_149485207.1">
    <property type="nucleotide sequence ID" value="NZ_CP036150.1"/>
</dbReference>